<feature type="non-terminal residue" evidence="2">
    <location>
        <position position="1"/>
    </location>
</feature>
<comment type="caution">
    <text evidence="2">The sequence shown here is derived from an EMBL/GenBank/DDBJ whole genome shotgun (WGS) entry which is preliminary data.</text>
</comment>
<feature type="region of interest" description="Disordered" evidence="1">
    <location>
        <begin position="146"/>
        <end position="205"/>
    </location>
</feature>
<proteinExistence type="predicted"/>
<dbReference type="AlphaFoldDB" id="A0A9K3CYF1"/>
<dbReference type="Proteomes" id="UP000265618">
    <property type="component" value="Unassembled WGS sequence"/>
</dbReference>
<evidence type="ECO:0000256" key="1">
    <source>
        <dbReference type="SAM" id="MobiDB-lite"/>
    </source>
</evidence>
<reference evidence="2 3" key="1">
    <citation type="journal article" date="2018" name="PLoS ONE">
        <title>The draft genome of Kipferlia bialata reveals reductive genome evolution in fornicate parasites.</title>
        <authorList>
            <person name="Tanifuji G."/>
            <person name="Takabayashi S."/>
            <person name="Kume K."/>
            <person name="Takagi M."/>
            <person name="Nakayama T."/>
            <person name="Kamikawa R."/>
            <person name="Inagaki Y."/>
            <person name="Hashimoto T."/>
        </authorList>
    </citation>
    <scope>NUCLEOTIDE SEQUENCE [LARGE SCALE GENOMIC DNA]</scope>
    <source>
        <strain evidence="2">NY0173</strain>
    </source>
</reference>
<organism evidence="2 3">
    <name type="scientific">Kipferlia bialata</name>
    <dbReference type="NCBI Taxonomy" id="797122"/>
    <lineage>
        <taxon>Eukaryota</taxon>
        <taxon>Metamonada</taxon>
        <taxon>Carpediemonas-like organisms</taxon>
        <taxon>Kipferlia</taxon>
    </lineage>
</organism>
<name>A0A9K3CYF1_9EUKA</name>
<evidence type="ECO:0000313" key="2">
    <source>
        <dbReference type="EMBL" id="GIQ85247.1"/>
    </source>
</evidence>
<protein>
    <submittedName>
        <fullName evidence="2">Uncharacterized protein</fullName>
    </submittedName>
</protein>
<gene>
    <name evidence="2" type="ORF">KIPB_006885</name>
</gene>
<accession>A0A9K3CYF1</accession>
<evidence type="ECO:0000313" key="3">
    <source>
        <dbReference type="Proteomes" id="UP000265618"/>
    </source>
</evidence>
<keyword evidence="3" id="KW-1185">Reference proteome</keyword>
<sequence>SVDGSAPMSLTKATLAALDEGTGATVCADWLDSVFAVGQGPWVAKVGGIGPSDNNDSDAPEAEAEAEAEAEMKEDKEVPSAVAIATGDSDTLMPEFPCSLWVGPDSISLHLHKKLRMATLQLALGQTIHERPIPGRTLRKQLKRERQRQAKRAANKEKIAARNATYALGTESPQAPPAKAPASDSLTPTQAVEAQAQGKAETKEE</sequence>
<dbReference type="EMBL" id="BDIP01001843">
    <property type="protein sequence ID" value="GIQ85247.1"/>
    <property type="molecule type" value="Genomic_DNA"/>
</dbReference>